<dbReference type="InParanoid" id="G3JHR5"/>
<proteinExistence type="predicted"/>
<dbReference type="HOGENOM" id="CLU_1570570_0_0_1"/>
<accession>G3JHR5</accession>
<dbReference type="VEuPathDB" id="FungiDB:CCM_05928"/>
<evidence type="ECO:0000256" key="1">
    <source>
        <dbReference type="SAM" id="MobiDB-lite"/>
    </source>
</evidence>
<evidence type="ECO:0000313" key="3">
    <source>
        <dbReference type="Proteomes" id="UP000001610"/>
    </source>
</evidence>
<evidence type="ECO:0000313" key="2">
    <source>
        <dbReference type="EMBL" id="EGX91771.1"/>
    </source>
</evidence>
<organism evidence="2 3">
    <name type="scientific">Cordyceps militaris (strain CM01)</name>
    <name type="common">Caterpillar fungus</name>
    <dbReference type="NCBI Taxonomy" id="983644"/>
    <lineage>
        <taxon>Eukaryota</taxon>
        <taxon>Fungi</taxon>
        <taxon>Dikarya</taxon>
        <taxon>Ascomycota</taxon>
        <taxon>Pezizomycotina</taxon>
        <taxon>Sordariomycetes</taxon>
        <taxon>Hypocreomycetidae</taxon>
        <taxon>Hypocreales</taxon>
        <taxon>Cordycipitaceae</taxon>
        <taxon>Cordyceps</taxon>
    </lineage>
</organism>
<dbReference type="GeneID" id="18167946"/>
<dbReference type="Proteomes" id="UP000001610">
    <property type="component" value="Unassembled WGS sequence"/>
</dbReference>
<feature type="region of interest" description="Disordered" evidence="1">
    <location>
        <begin position="1"/>
        <end position="57"/>
    </location>
</feature>
<feature type="compositionally biased region" description="Basic and acidic residues" evidence="1">
    <location>
        <begin position="9"/>
        <end position="29"/>
    </location>
</feature>
<protein>
    <submittedName>
        <fullName evidence="2">Uncharacterized protein</fullName>
    </submittedName>
</protein>
<dbReference type="RefSeq" id="XP_006671135.1">
    <property type="nucleotide sequence ID" value="XM_006671072.1"/>
</dbReference>
<sequence>MWKLCASNKADENATKPAKQEQKEKKKDGQLCVSVRSPTGGPDLRTQRVRKGGTGDCVQPGAKARHCLLASSFSLAVRDANLQFPCPPTLCVTQKKIELRSLGLAPLLSQNRLALLVITAQTVVVLALFSLSWDRILPTQNGCNSPDTETGRVLTATRHFSFAKAHCVLS</sequence>
<reference evidence="2 3" key="1">
    <citation type="journal article" date="2011" name="Genome Biol.">
        <title>Genome sequence of the insect pathogenic fungus Cordyceps militaris, a valued traditional Chinese medicine.</title>
        <authorList>
            <person name="Zheng P."/>
            <person name="Xia Y."/>
            <person name="Xiao G."/>
            <person name="Xiong C."/>
            <person name="Hu X."/>
            <person name="Zhang S."/>
            <person name="Zheng H."/>
            <person name="Huang Y."/>
            <person name="Zhou Y."/>
            <person name="Wang S."/>
            <person name="Zhao G.P."/>
            <person name="Liu X."/>
            <person name="St Leger R.J."/>
            <person name="Wang C."/>
        </authorList>
    </citation>
    <scope>NUCLEOTIDE SEQUENCE [LARGE SCALE GENOMIC DNA]</scope>
    <source>
        <strain evidence="2 3">CM01</strain>
    </source>
</reference>
<keyword evidence="3" id="KW-1185">Reference proteome</keyword>
<name>G3JHR5_CORMM</name>
<dbReference type="EMBL" id="JH126402">
    <property type="protein sequence ID" value="EGX91771.1"/>
    <property type="molecule type" value="Genomic_DNA"/>
</dbReference>
<dbReference type="KEGG" id="cmt:CCM_05928"/>
<gene>
    <name evidence="2" type="ORF">CCM_05928</name>
</gene>
<dbReference type="AlphaFoldDB" id="G3JHR5"/>